<dbReference type="Proteomes" id="UP000245956">
    <property type="component" value="Unassembled WGS sequence"/>
</dbReference>
<comment type="caution">
    <text evidence="1">The sequence shown here is derived from an EMBL/GenBank/DDBJ whole genome shotgun (WGS) entry which is preliminary data.</text>
</comment>
<dbReference type="EMBL" id="LCWV01000041">
    <property type="protein sequence ID" value="PWI64927.1"/>
    <property type="molecule type" value="Genomic_DNA"/>
</dbReference>
<organism evidence="1 2">
    <name type="scientific">Purpureocillium lilacinum</name>
    <name type="common">Paecilomyces lilacinus</name>
    <dbReference type="NCBI Taxonomy" id="33203"/>
    <lineage>
        <taxon>Eukaryota</taxon>
        <taxon>Fungi</taxon>
        <taxon>Dikarya</taxon>
        <taxon>Ascomycota</taxon>
        <taxon>Pezizomycotina</taxon>
        <taxon>Sordariomycetes</taxon>
        <taxon>Hypocreomycetidae</taxon>
        <taxon>Hypocreales</taxon>
        <taxon>Ophiocordycipitaceae</taxon>
        <taxon>Purpureocillium</taxon>
    </lineage>
</organism>
<proteinExistence type="predicted"/>
<name>A0A2U3DRP8_PURLI</name>
<evidence type="ECO:0000313" key="1">
    <source>
        <dbReference type="EMBL" id="PWI64927.1"/>
    </source>
</evidence>
<evidence type="ECO:0000313" key="2">
    <source>
        <dbReference type="Proteomes" id="UP000245956"/>
    </source>
</evidence>
<gene>
    <name evidence="1" type="ORF">PCL_08378</name>
</gene>
<reference evidence="1 2" key="1">
    <citation type="journal article" date="2016" name="Front. Microbiol.">
        <title>Genome and transcriptome sequences reveal the specific parasitism of the nematophagous Purpureocillium lilacinum 36-1.</title>
        <authorList>
            <person name="Xie J."/>
            <person name="Li S."/>
            <person name="Mo C."/>
            <person name="Xiao X."/>
            <person name="Peng D."/>
            <person name="Wang G."/>
            <person name="Xiao Y."/>
        </authorList>
    </citation>
    <scope>NUCLEOTIDE SEQUENCE [LARGE SCALE GENOMIC DNA]</scope>
    <source>
        <strain evidence="1 2">36-1</strain>
    </source>
</reference>
<accession>A0A2U3DRP8</accession>
<dbReference type="AlphaFoldDB" id="A0A2U3DRP8"/>
<sequence length="162" mass="18404">MTKASNLDRSQWRIRCRQKLAKHIGDALGIDVDPLNVRLIPNAADDYQWEPAPGKEYLFTKHLSKLSIGPLMELCREVGQSFRAVRRGAPAGACTSTANSQKELEKMRQERAALVCSVKRRLKGYQREYRKLRLENEQQKALIVKYKAMVQGLLQDGPAVPQ</sequence>
<protein>
    <submittedName>
        <fullName evidence="1">Uncharacterized protein</fullName>
    </submittedName>
</protein>